<protein>
    <submittedName>
        <fullName evidence="3">Uncharacterized LabA/DUF88 family protein</fullName>
    </submittedName>
</protein>
<dbReference type="AlphaFoldDB" id="A0AAE3YHF2"/>
<feature type="compositionally biased region" description="Low complexity" evidence="1">
    <location>
        <begin position="283"/>
        <end position="348"/>
    </location>
</feature>
<dbReference type="EMBL" id="JAVDUI010000001">
    <property type="protein sequence ID" value="MDR6892264.1"/>
    <property type="molecule type" value="Genomic_DNA"/>
</dbReference>
<keyword evidence="4" id="KW-1185">Reference proteome</keyword>
<dbReference type="GO" id="GO:0004540">
    <property type="term" value="F:RNA nuclease activity"/>
    <property type="evidence" value="ECO:0007669"/>
    <property type="project" value="InterPro"/>
</dbReference>
<evidence type="ECO:0000256" key="1">
    <source>
        <dbReference type="SAM" id="MobiDB-lite"/>
    </source>
</evidence>
<evidence type="ECO:0000313" key="3">
    <source>
        <dbReference type="EMBL" id="MDR6892264.1"/>
    </source>
</evidence>
<evidence type="ECO:0000259" key="2">
    <source>
        <dbReference type="Pfam" id="PF01936"/>
    </source>
</evidence>
<dbReference type="Gene3D" id="3.40.50.1010">
    <property type="entry name" value="5'-nuclease"/>
    <property type="match status" value="1"/>
</dbReference>
<comment type="caution">
    <text evidence="3">The sequence shown here is derived from an EMBL/GenBank/DDBJ whole genome shotgun (WGS) entry which is preliminary data.</text>
</comment>
<evidence type="ECO:0000313" key="4">
    <source>
        <dbReference type="Proteomes" id="UP001247307"/>
    </source>
</evidence>
<name>A0AAE3YHF2_9MICC</name>
<sequence length="475" mass="49698">MNRYVVLVDAGYLLASMARVLTGSSNRNMIQVSWEKLVAQMKLEIAERQESQSPGSQLLRVQWYDSPPEDSEGKRSAEEAFYAIDAISRTKTRIGRTSFGNQKGVDVKLALDIVNLAMRGLVTDMYLVSGDDDLTEAVEIAQDYGVRVHLYNVAAIEGSPAKARFGLYSTATNLARRADERHTISPEVIQRAASIAPRILREEDGEDRIGAVARMAAAAAGSGSAEAVAAAVSEAAAGAGAGADADLAALEPAGSPEAVATGGLAVEAGGTQAPPRPTDTPSAVTAGRAPAVPAVPSAAGRPGEAAAAGGSAPAGSAAPGRAVRAESSASGGEGAAPAPSSSTPVARPGAQQQEAAPRVPMPITPKLVPIKKQEIVYRSPSPGARLEDIEKQEAATMYEAIEQVVRQTVASLVAVGRVESVLRKWTRPSIPSDIDRALLIDVCLALGDPDMDIPSWHRQEMRNVFWDEIEALELD</sequence>
<accession>A0AAE3YHF2</accession>
<feature type="region of interest" description="Disordered" evidence="1">
    <location>
        <begin position="267"/>
        <end position="364"/>
    </location>
</feature>
<dbReference type="CDD" id="cd18722">
    <property type="entry name" value="PIN_NicB-like"/>
    <property type="match status" value="1"/>
</dbReference>
<proteinExistence type="predicted"/>
<dbReference type="RefSeq" id="WP_309850995.1">
    <property type="nucleotide sequence ID" value="NZ_JAVDUI010000001.1"/>
</dbReference>
<dbReference type="InterPro" id="IPR021139">
    <property type="entry name" value="NYN"/>
</dbReference>
<organism evidence="3 4">
    <name type="scientific">Falsarthrobacter nasiphocae</name>
    <dbReference type="NCBI Taxonomy" id="189863"/>
    <lineage>
        <taxon>Bacteria</taxon>
        <taxon>Bacillati</taxon>
        <taxon>Actinomycetota</taxon>
        <taxon>Actinomycetes</taxon>
        <taxon>Micrococcales</taxon>
        <taxon>Micrococcaceae</taxon>
        <taxon>Falsarthrobacter</taxon>
    </lineage>
</organism>
<feature type="domain" description="NYN" evidence="2">
    <location>
        <begin position="34"/>
        <end position="153"/>
    </location>
</feature>
<dbReference type="Proteomes" id="UP001247307">
    <property type="component" value="Unassembled WGS sequence"/>
</dbReference>
<gene>
    <name evidence="3" type="ORF">J2S35_001204</name>
</gene>
<reference evidence="3" key="1">
    <citation type="submission" date="2023-07" db="EMBL/GenBank/DDBJ databases">
        <title>Sequencing the genomes of 1000 actinobacteria strains.</title>
        <authorList>
            <person name="Klenk H.-P."/>
        </authorList>
    </citation>
    <scope>NUCLEOTIDE SEQUENCE</scope>
    <source>
        <strain evidence="3">DSM 13988</strain>
    </source>
</reference>
<dbReference type="Pfam" id="PF01936">
    <property type="entry name" value="NYN"/>
    <property type="match status" value="1"/>
</dbReference>